<dbReference type="RefSeq" id="XP_025364632.1">
    <property type="nucleotide sequence ID" value="XM_025508936.1"/>
</dbReference>
<gene>
    <name evidence="2" type="ORF">BDZ90DRAFT_276524</name>
</gene>
<feature type="compositionally biased region" description="Low complexity" evidence="1">
    <location>
        <begin position="214"/>
        <end position="238"/>
    </location>
</feature>
<feature type="compositionally biased region" description="Low complexity" evidence="1">
    <location>
        <begin position="648"/>
        <end position="661"/>
    </location>
</feature>
<feature type="compositionally biased region" description="Polar residues" evidence="1">
    <location>
        <begin position="199"/>
        <end position="213"/>
    </location>
</feature>
<feature type="compositionally biased region" description="Polar residues" evidence="1">
    <location>
        <begin position="907"/>
        <end position="919"/>
    </location>
</feature>
<feature type="compositionally biased region" description="Polar residues" evidence="1">
    <location>
        <begin position="846"/>
        <end position="859"/>
    </location>
</feature>
<feature type="compositionally biased region" description="Low complexity" evidence="1">
    <location>
        <begin position="46"/>
        <end position="76"/>
    </location>
</feature>
<feature type="compositionally biased region" description="Low complexity" evidence="1">
    <location>
        <begin position="94"/>
        <end position="106"/>
    </location>
</feature>
<feature type="compositionally biased region" description="Low complexity" evidence="1">
    <location>
        <begin position="258"/>
        <end position="269"/>
    </location>
</feature>
<evidence type="ECO:0000313" key="2">
    <source>
        <dbReference type="EMBL" id="PWN30020.1"/>
    </source>
</evidence>
<feature type="compositionally biased region" description="Basic and acidic residues" evidence="1">
    <location>
        <begin position="627"/>
        <end position="637"/>
    </location>
</feature>
<feature type="compositionally biased region" description="Acidic residues" evidence="1">
    <location>
        <begin position="638"/>
        <end position="647"/>
    </location>
</feature>
<feature type="compositionally biased region" description="Low complexity" evidence="1">
    <location>
        <begin position="391"/>
        <end position="417"/>
    </location>
</feature>
<feature type="compositionally biased region" description="Low complexity" evidence="1">
    <location>
        <begin position="697"/>
        <end position="709"/>
    </location>
</feature>
<feature type="compositionally biased region" description="Polar residues" evidence="1">
    <location>
        <begin position="160"/>
        <end position="187"/>
    </location>
</feature>
<evidence type="ECO:0000313" key="3">
    <source>
        <dbReference type="Proteomes" id="UP000245884"/>
    </source>
</evidence>
<accession>A0A316UXI7</accession>
<feature type="region of interest" description="Disordered" evidence="1">
    <location>
        <begin position="1"/>
        <end position="454"/>
    </location>
</feature>
<dbReference type="EMBL" id="KZ819662">
    <property type="protein sequence ID" value="PWN30020.1"/>
    <property type="molecule type" value="Genomic_DNA"/>
</dbReference>
<keyword evidence="3" id="KW-1185">Reference proteome</keyword>
<feature type="compositionally biased region" description="Low complexity" evidence="1">
    <location>
        <begin position="519"/>
        <end position="528"/>
    </location>
</feature>
<feature type="compositionally biased region" description="Polar residues" evidence="1">
    <location>
        <begin position="662"/>
        <end position="674"/>
    </location>
</feature>
<sequence>MSKRRVITDHDRDTPSPSPAPRVLGFKSAKTTTPIAHRSRGGPAGGSSRAKVDLSALDASSPSSASSPPLRRAPASTPFIPASTTFSPALRGVSASHASTSAPTTPRIGITTSASGSIRSASPNKQAPLRGSPFEHGEIPPNVTVRSSSKTNLAAIARSRTGTEGSGISNGAASSLASPTPSVNASGRASPVRMPGHARSNTLGRVPTASSLHATPTQARLAAAAVFSPHSNSGTSSPMSPPTSRPMSGVGQPHLQQRASSPSRPASPAGLNVHRRHSASEGQEVLAAGKRLSRPPLAPSASLSSSMGMHHQRQQSISSTSANSVSGISAARSSVGSDTASTISKSPVSPSPIGGQVSPPRSPPAIVAKVARPQQPQATVGGLSNAREQPSFGSAATATATGSNGFFDWAFSGSTGTPPVPPSTQSPTRPTPSSGSALLSPTTEQATPSAGSHFSLPIEYAQLRVERKIADLEITNRSLMAINSGLEVNKHRQFKEIRELKRRLARAENGSALALRSPGGSSATGTSGDSDDEDEDEDEEYFPTIGGGDDDAGLAGPPKEDKELEAAHQRCRALIDGMLAEAQEAILSVWPPVAPTLPTNSALVASTDGAEEKGGGGMKVLSVGEVHEREEEAARAEVDDDEADGLDDSLAGMGLSASASADNSGITTSLTPRASSPPVPLLGKGEEQEPAASGLVAADSQSSLSDALPPLQPIELDCAQSAASSALQGDPSRSAAPLPPAIAALPSGQDESANKDSDMSAELAEHPLQPSARANGVVNGDDHHLADMSLTDQDGTDAAIPAPFASNAPGEADVSEAGTASEVFPPPSSSPAMPLAKAQGLPTPMQPVTSASPPGQRNGTAAAHDATGDVEERGAAEDVDADEDGGATPLIRDAKWLAPPDDATGDSHASVNGSASGDVSSEADESGASGETSVSFERDDGGDGQGDWERYNDSGMAGSTTTPDISID</sequence>
<feature type="compositionally biased region" description="Polar residues" evidence="1">
    <location>
        <begin position="314"/>
        <end position="348"/>
    </location>
</feature>
<organism evidence="2 3">
    <name type="scientific">Jaminaea rosea</name>
    <dbReference type="NCBI Taxonomy" id="1569628"/>
    <lineage>
        <taxon>Eukaryota</taxon>
        <taxon>Fungi</taxon>
        <taxon>Dikarya</taxon>
        <taxon>Basidiomycota</taxon>
        <taxon>Ustilaginomycotina</taxon>
        <taxon>Exobasidiomycetes</taxon>
        <taxon>Microstromatales</taxon>
        <taxon>Microstromatales incertae sedis</taxon>
        <taxon>Jaminaea</taxon>
    </lineage>
</organism>
<feature type="compositionally biased region" description="Basic and acidic residues" evidence="1">
    <location>
        <begin position="866"/>
        <end position="876"/>
    </location>
</feature>
<feature type="region of interest" description="Disordered" evidence="1">
    <location>
        <begin position="510"/>
        <end position="567"/>
    </location>
</feature>
<dbReference type="Proteomes" id="UP000245884">
    <property type="component" value="Unassembled WGS sequence"/>
</dbReference>
<dbReference type="OrthoDB" id="2555519at2759"/>
<feature type="compositionally biased region" description="Low complexity" evidence="1">
    <location>
        <begin position="731"/>
        <end position="747"/>
    </location>
</feature>
<dbReference type="STRING" id="1569628.A0A316UXI7"/>
<dbReference type="AlphaFoldDB" id="A0A316UXI7"/>
<feature type="compositionally biased region" description="Polar residues" evidence="1">
    <location>
        <begin position="437"/>
        <end position="452"/>
    </location>
</feature>
<feature type="compositionally biased region" description="Basic and acidic residues" evidence="1">
    <location>
        <begin position="558"/>
        <end position="567"/>
    </location>
</feature>
<proteinExistence type="predicted"/>
<feature type="compositionally biased region" description="Low complexity" evidence="1">
    <location>
        <begin position="425"/>
        <end position="436"/>
    </location>
</feature>
<evidence type="ECO:0000256" key="1">
    <source>
        <dbReference type="SAM" id="MobiDB-lite"/>
    </source>
</evidence>
<feature type="region of interest" description="Disordered" evidence="1">
    <location>
        <begin position="627"/>
        <end position="968"/>
    </location>
</feature>
<feature type="compositionally biased region" description="Acidic residues" evidence="1">
    <location>
        <begin position="529"/>
        <end position="541"/>
    </location>
</feature>
<feature type="compositionally biased region" description="Basic and acidic residues" evidence="1">
    <location>
        <begin position="1"/>
        <end position="14"/>
    </location>
</feature>
<reference evidence="2 3" key="1">
    <citation type="journal article" date="2018" name="Mol. Biol. Evol.">
        <title>Broad Genomic Sampling Reveals a Smut Pathogenic Ancestry of the Fungal Clade Ustilaginomycotina.</title>
        <authorList>
            <person name="Kijpornyongpan T."/>
            <person name="Mondo S.J."/>
            <person name="Barry K."/>
            <person name="Sandor L."/>
            <person name="Lee J."/>
            <person name="Lipzen A."/>
            <person name="Pangilinan J."/>
            <person name="LaButti K."/>
            <person name="Hainaut M."/>
            <person name="Henrissat B."/>
            <person name="Grigoriev I.V."/>
            <person name="Spatafora J.W."/>
            <person name="Aime M.C."/>
        </authorList>
    </citation>
    <scope>NUCLEOTIDE SEQUENCE [LARGE SCALE GENOMIC DNA]</scope>
    <source>
        <strain evidence="2 3">MCA 5214</strain>
    </source>
</reference>
<name>A0A316UXI7_9BASI</name>
<feature type="compositionally biased region" description="Basic and acidic residues" evidence="1">
    <location>
        <begin position="936"/>
        <end position="952"/>
    </location>
</feature>
<feature type="compositionally biased region" description="Polar residues" evidence="1">
    <location>
        <begin position="110"/>
        <end position="125"/>
    </location>
</feature>
<feature type="compositionally biased region" description="Polar residues" evidence="1">
    <location>
        <begin position="957"/>
        <end position="968"/>
    </location>
</feature>
<dbReference type="GeneID" id="37030759"/>
<protein>
    <submittedName>
        <fullName evidence="2">Uncharacterized protein</fullName>
    </submittedName>
</protein>